<dbReference type="RefSeq" id="WP_285969964.1">
    <property type="nucleotide sequence ID" value="NZ_CP127294.1"/>
</dbReference>
<evidence type="ECO:0000313" key="2">
    <source>
        <dbReference type="EMBL" id="WIX79275.1"/>
    </source>
</evidence>
<evidence type="ECO:0000256" key="1">
    <source>
        <dbReference type="SAM" id="Phobius"/>
    </source>
</evidence>
<gene>
    <name evidence="2" type="ORF">QRX50_00200</name>
</gene>
<keyword evidence="1" id="KW-0472">Membrane</keyword>
<accession>A0A9Y2IHJ5</accession>
<evidence type="ECO:0000313" key="3">
    <source>
        <dbReference type="Proteomes" id="UP001236014"/>
    </source>
</evidence>
<dbReference type="Proteomes" id="UP001236014">
    <property type="component" value="Chromosome"/>
</dbReference>
<proteinExistence type="predicted"/>
<keyword evidence="1" id="KW-0812">Transmembrane</keyword>
<dbReference type="EMBL" id="CP127294">
    <property type="protein sequence ID" value="WIX79275.1"/>
    <property type="molecule type" value="Genomic_DNA"/>
</dbReference>
<name>A0A9Y2IHJ5_9PSEU</name>
<keyword evidence="3" id="KW-1185">Reference proteome</keyword>
<reference evidence="2 3" key="1">
    <citation type="submission" date="2023-06" db="EMBL/GenBank/DDBJ databases">
        <authorList>
            <person name="Oyuntsetseg B."/>
            <person name="Kim S.B."/>
        </authorList>
    </citation>
    <scope>NUCLEOTIDE SEQUENCE [LARGE SCALE GENOMIC DNA]</scope>
    <source>
        <strain evidence="2 3">2-15</strain>
    </source>
</reference>
<organism evidence="2 3">
    <name type="scientific">Amycolatopsis carbonis</name>
    <dbReference type="NCBI Taxonomy" id="715471"/>
    <lineage>
        <taxon>Bacteria</taxon>
        <taxon>Bacillati</taxon>
        <taxon>Actinomycetota</taxon>
        <taxon>Actinomycetes</taxon>
        <taxon>Pseudonocardiales</taxon>
        <taxon>Pseudonocardiaceae</taxon>
        <taxon>Amycolatopsis</taxon>
    </lineage>
</organism>
<sequence>MALTTAGTTTRLRQTTGGLSSRALTAVPAFPVWDLAGLLGSVAWGLWVAALGVTMPGRRRHDA</sequence>
<dbReference type="AlphaFoldDB" id="A0A9Y2IHJ5"/>
<protein>
    <submittedName>
        <fullName evidence="2">Uncharacterized protein</fullName>
    </submittedName>
</protein>
<feature type="transmembrane region" description="Helical" evidence="1">
    <location>
        <begin position="35"/>
        <end position="55"/>
    </location>
</feature>
<dbReference type="KEGG" id="acab:QRX50_00200"/>
<keyword evidence="1" id="KW-1133">Transmembrane helix</keyword>